<protein>
    <submittedName>
        <fullName evidence="1 2">Uncharacterized protein</fullName>
    </submittedName>
</protein>
<organism evidence="1">
    <name type="scientific">Capitella teleta</name>
    <name type="common">Polychaete worm</name>
    <dbReference type="NCBI Taxonomy" id="283909"/>
    <lineage>
        <taxon>Eukaryota</taxon>
        <taxon>Metazoa</taxon>
        <taxon>Spiralia</taxon>
        <taxon>Lophotrochozoa</taxon>
        <taxon>Annelida</taxon>
        <taxon>Polychaeta</taxon>
        <taxon>Sedentaria</taxon>
        <taxon>Scolecida</taxon>
        <taxon>Capitellidae</taxon>
        <taxon>Capitella</taxon>
    </lineage>
</organism>
<evidence type="ECO:0000313" key="2">
    <source>
        <dbReference type="EnsemblMetazoa" id="CapteP204036"/>
    </source>
</evidence>
<dbReference type="AlphaFoldDB" id="R7TSD4"/>
<evidence type="ECO:0000313" key="3">
    <source>
        <dbReference type="Proteomes" id="UP000014760"/>
    </source>
</evidence>
<dbReference type="EnsemblMetazoa" id="CapteT204036">
    <property type="protein sequence ID" value="CapteP204036"/>
    <property type="gene ID" value="CapteG204036"/>
</dbReference>
<proteinExistence type="predicted"/>
<name>R7TSD4_CAPTE</name>
<dbReference type="PANTHER" id="PTHR46704:SF1">
    <property type="entry name" value="TELOMERE LENGTH REGULATION PROTEIN TEL2 HOMOLOG"/>
    <property type="match status" value="1"/>
</dbReference>
<dbReference type="Proteomes" id="UP000014760">
    <property type="component" value="Unassembled WGS sequence"/>
</dbReference>
<dbReference type="OrthoDB" id="6149185at2759"/>
<dbReference type="OMA" id="SFANICQ"/>
<reference evidence="3" key="1">
    <citation type="submission" date="2012-12" db="EMBL/GenBank/DDBJ databases">
        <authorList>
            <person name="Hellsten U."/>
            <person name="Grimwood J."/>
            <person name="Chapman J.A."/>
            <person name="Shapiro H."/>
            <person name="Aerts A."/>
            <person name="Otillar R.P."/>
            <person name="Terry A.Y."/>
            <person name="Boore J.L."/>
            <person name="Simakov O."/>
            <person name="Marletaz F."/>
            <person name="Cho S.-J."/>
            <person name="Edsinger-Gonzales E."/>
            <person name="Havlak P."/>
            <person name="Kuo D.-H."/>
            <person name="Larsson T."/>
            <person name="Lv J."/>
            <person name="Arendt D."/>
            <person name="Savage R."/>
            <person name="Osoegawa K."/>
            <person name="de Jong P."/>
            <person name="Lindberg D.R."/>
            <person name="Seaver E.C."/>
            <person name="Weisblat D.A."/>
            <person name="Putnam N.H."/>
            <person name="Grigoriev I.V."/>
            <person name="Rokhsar D.S."/>
        </authorList>
    </citation>
    <scope>NUCLEOTIDE SEQUENCE</scope>
    <source>
        <strain evidence="3">I ESC-2004</strain>
    </source>
</reference>
<evidence type="ECO:0000313" key="1">
    <source>
        <dbReference type="EMBL" id="ELT94391.1"/>
    </source>
</evidence>
<keyword evidence="3" id="KW-1185">Reference proteome</keyword>
<dbReference type="PANTHER" id="PTHR46704">
    <property type="entry name" value="CXC DOMAIN-CONTAINING PROTEIN-RELATED"/>
    <property type="match status" value="1"/>
</dbReference>
<dbReference type="EMBL" id="AMQN01012306">
    <property type="status" value="NOT_ANNOTATED_CDS"/>
    <property type="molecule type" value="Genomic_DNA"/>
</dbReference>
<dbReference type="EMBL" id="KB309442">
    <property type="protein sequence ID" value="ELT94391.1"/>
    <property type="molecule type" value="Genomic_DNA"/>
</dbReference>
<dbReference type="HOGENOM" id="CLU_661064_0_0_1"/>
<reference evidence="1 3" key="2">
    <citation type="journal article" date="2013" name="Nature">
        <title>Insights into bilaterian evolution from three spiralian genomes.</title>
        <authorList>
            <person name="Simakov O."/>
            <person name="Marletaz F."/>
            <person name="Cho S.J."/>
            <person name="Edsinger-Gonzales E."/>
            <person name="Havlak P."/>
            <person name="Hellsten U."/>
            <person name="Kuo D.H."/>
            <person name="Larsson T."/>
            <person name="Lv J."/>
            <person name="Arendt D."/>
            <person name="Savage R."/>
            <person name="Osoegawa K."/>
            <person name="de Jong P."/>
            <person name="Grimwood J."/>
            <person name="Chapman J.A."/>
            <person name="Shapiro H."/>
            <person name="Aerts A."/>
            <person name="Otillar R.P."/>
            <person name="Terry A.Y."/>
            <person name="Boore J.L."/>
            <person name="Grigoriev I.V."/>
            <person name="Lindberg D.R."/>
            <person name="Seaver E.C."/>
            <person name="Weisblat D.A."/>
            <person name="Putnam N.H."/>
            <person name="Rokhsar D.S."/>
        </authorList>
    </citation>
    <scope>NUCLEOTIDE SEQUENCE</scope>
    <source>
        <strain evidence="1 3">I ESC-2004</strain>
    </source>
</reference>
<reference evidence="2" key="3">
    <citation type="submission" date="2015-06" db="UniProtKB">
        <authorList>
            <consortium name="EnsemblMetazoa"/>
        </authorList>
    </citation>
    <scope>IDENTIFICATION</scope>
</reference>
<accession>R7TSD4</accession>
<gene>
    <name evidence="1" type="ORF">CAPTEDRAFT_204036</name>
</gene>
<sequence>MTQTWKTAKFEFRVKIVFYSTIPQIKGLDELGDLTRGRGIGEKQRAIWLASLPICADWNHRMQDLCGLAFQSSEQHKEISPARQQRDATDIDKITRYLRERSPFAPEPTQLRSILTGLVASENVNVDCAQAIGHKILAKMNGTDVQTYVFKRADQANTMITKSSQRNKDSAIVIQPEVMFQRYMLGAQSMESPAEAFKYELCSFPTLLFDSPGMLREPKKAVLADAIWKSHDGIESETPSVSPTTHVLDGGSLLHRVPWKANITYANIASAYVDFTRHNYGVQRTHVIFDGYLEGPSAKDVAHLRRSKGIVGQPVNVAPEMLCSMKKEAFLANPQNKAAFIQLLGVQLNAIGITVHYARGDADLLIVCTAIELAKENHVTVVGEDTDLIVLLLHHTPNSCQTIVLKSDIHRSIKSHKQAKQWQIHSVQRSLGSEMCRHLLFIHALLGCDTTASIYGLGKGNAIGVKECFPMQAIVQRS</sequence>